<dbReference type="EMBL" id="PPTA01000005">
    <property type="protein sequence ID" value="TFB03449.1"/>
    <property type="molecule type" value="Genomic_DNA"/>
</dbReference>
<feature type="region of interest" description="Disordered" evidence="1">
    <location>
        <begin position="365"/>
        <end position="450"/>
    </location>
</feature>
<dbReference type="PANTHER" id="PTHR24359:SF1">
    <property type="entry name" value="INHIBITOR OF NUCLEAR FACTOR KAPPA-B KINASE EPSILON SUBUNIT HOMOLOG 1-RELATED"/>
    <property type="match status" value="1"/>
</dbReference>
<gene>
    <name evidence="3" type="ORF">CCMA1212_004346</name>
</gene>
<dbReference type="SUPFAM" id="SSF56112">
    <property type="entry name" value="Protein kinase-like (PK-like)"/>
    <property type="match status" value="1"/>
</dbReference>
<feature type="compositionally biased region" description="Basic and acidic residues" evidence="1">
    <location>
        <begin position="412"/>
        <end position="444"/>
    </location>
</feature>
<dbReference type="RefSeq" id="XP_073559650.1">
    <property type="nucleotide sequence ID" value="XM_073701653.1"/>
</dbReference>
<dbReference type="InterPro" id="IPR000719">
    <property type="entry name" value="Prot_kinase_dom"/>
</dbReference>
<feature type="region of interest" description="Disordered" evidence="1">
    <location>
        <begin position="102"/>
        <end position="191"/>
    </location>
</feature>
<accession>A0ABY2H6Y7</accession>
<feature type="compositionally biased region" description="Basic and acidic residues" evidence="1">
    <location>
        <begin position="159"/>
        <end position="170"/>
    </location>
</feature>
<dbReference type="InterPro" id="IPR008271">
    <property type="entry name" value="Ser/Thr_kinase_AS"/>
</dbReference>
<dbReference type="Gene3D" id="1.10.510.10">
    <property type="entry name" value="Transferase(Phosphotransferase) domain 1"/>
    <property type="match status" value="1"/>
</dbReference>
<feature type="domain" description="Protein kinase" evidence="2">
    <location>
        <begin position="514"/>
        <end position="766"/>
    </location>
</feature>
<evidence type="ECO:0000313" key="4">
    <source>
        <dbReference type="Proteomes" id="UP001642720"/>
    </source>
</evidence>
<keyword evidence="3" id="KW-0418">Kinase</keyword>
<dbReference type="PANTHER" id="PTHR24359">
    <property type="entry name" value="SERINE/THREONINE-PROTEIN KINASE SBK1"/>
    <property type="match status" value="1"/>
</dbReference>
<evidence type="ECO:0000256" key="1">
    <source>
        <dbReference type="SAM" id="MobiDB-lite"/>
    </source>
</evidence>
<dbReference type="GO" id="GO:0016301">
    <property type="term" value="F:kinase activity"/>
    <property type="evidence" value="ECO:0007669"/>
    <property type="project" value="UniProtKB-KW"/>
</dbReference>
<evidence type="ECO:0000313" key="3">
    <source>
        <dbReference type="EMBL" id="TFB03449.1"/>
    </source>
</evidence>
<sequence length="766" mass="85168">MAHDVEESMSSTCSEDYHTASEGLDRVTSSELKAIIQRNGPEKAASSEKTNAFTVSQLRANFEHHKQTYPQPDEDAWPSCSGSTNSFTSIQLQMIHERREYNTRSKKKKLGTRHPALQGPVLEPGSSSRNRSVHQGDPSKEDKPVRLLRSAGNGRSRNRVRENVPERGESSRQGARAGAQQRRNLQRTRGSPAITCRRSITRATLKVGTKGDLLDISTQKIGLSEKHALHTGTGEFSLTQSQHDFGIRLRIAKSPQDPHGWEALTWPLELDLFFDPNSDAVLLVNNTILDTRELLVIKQLPIVPGKGPIRIGALEKTALQPSSYCFSLSGRHMFDITVLPRRYVATTATLRRLTQGKRTVDMLSQQAVGSTAKRTKMSVANDRSINQSVDQPNDQSNDQSAGKGKDSIAPCKGKEKETDDRLKDNGKGKGKATDDVADVKEKADGQVTADASNASTVIQRLPPNELVPPSASPFPSGSELRAGYIPSVDHPLTELPQDATIKIANATREEDYTLIRRDNIAKLANTLVFKAHHSKIPGKLVAVKVWRSVFDLDFVPGAGVRVISQVSTHFLKELKNHMRVSMHPAIARLYDFDVRLLALYMEHVEARDLAKHRHGGRNPYCTLDDSEAERVLYHMADALEFIHSRDVVHNDIKPSNILYTKERGPVLIDFGWSSDAKTVHTAGSPWYIPPEYLEDGTRGPAGDIFAFGVVMLYLMRKIPLPDLLSPPLHWRIDLLRSKGPEALEARNNDQMVANYQEDFTRAFDSP</sequence>
<feature type="compositionally biased region" description="Polar residues" evidence="1">
    <location>
        <begin position="381"/>
        <end position="400"/>
    </location>
</feature>
<comment type="caution">
    <text evidence="3">The sequence shown here is derived from an EMBL/GenBank/DDBJ whole genome shotgun (WGS) entry which is preliminary data.</text>
</comment>
<dbReference type="PROSITE" id="PS50011">
    <property type="entry name" value="PROTEIN_KINASE_DOM"/>
    <property type="match status" value="1"/>
</dbReference>
<evidence type="ECO:0000259" key="2">
    <source>
        <dbReference type="PROSITE" id="PS50011"/>
    </source>
</evidence>
<dbReference type="Pfam" id="PF00069">
    <property type="entry name" value="Pkinase"/>
    <property type="match status" value="1"/>
</dbReference>
<dbReference type="PROSITE" id="PS00108">
    <property type="entry name" value="PROTEIN_KINASE_ST"/>
    <property type="match status" value="1"/>
</dbReference>
<dbReference type="GeneID" id="300576103"/>
<dbReference type="Proteomes" id="UP001642720">
    <property type="component" value="Unassembled WGS sequence"/>
</dbReference>
<proteinExistence type="predicted"/>
<feature type="region of interest" description="Disordered" evidence="1">
    <location>
        <begin position="1"/>
        <end position="26"/>
    </location>
</feature>
<protein>
    <submittedName>
        <fullName evidence="3">Aurora kinase B</fullName>
    </submittedName>
</protein>
<feature type="compositionally biased region" description="Low complexity" evidence="1">
    <location>
        <begin position="172"/>
        <end position="183"/>
    </location>
</feature>
<dbReference type="InterPro" id="IPR011009">
    <property type="entry name" value="Kinase-like_dom_sf"/>
</dbReference>
<name>A0ABY2H6Y7_9HYPO</name>
<keyword evidence="3" id="KW-0808">Transferase</keyword>
<keyword evidence="4" id="KW-1185">Reference proteome</keyword>
<organism evidence="3 4">
    <name type="scientific">Trichoderma ghanense</name>
    <dbReference type="NCBI Taxonomy" id="65468"/>
    <lineage>
        <taxon>Eukaryota</taxon>
        <taxon>Fungi</taxon>
        <taxon>Dikarya</taxon>
        <taxon>Ascomycota</taxon>
        <taxon>Pezizomycotina</taxon>
        <taxon>Sordariomycetes</taxon>
        <taxon>Hypocreomycetidae</taxon>
        <taxon>Hypocreales</taxon>
        <taxon>Hypocreaceae</taxon>
        <taxon>Trichoderma</taxon>
    </lineage>
</organism>
<reference evidence="3 4" key="1">
    <citation type="submission" date="2018-01" db="EMBL/GenBank/DDBJ databases">
        <title>Genome characterization of the sugarcane-associated fungus Trichoderma ghanense CCMA-1212 and their application in lignocelulose bioconversion.</title>
        <authorList>
            <person name="Steindorff A.S."/>
            <person name="Mendes T.D."/>
            <person name="Vilela E.S.D."/>
            <person name="Rodrigues D.S."/>
            <person name="Formighieri E.F."/>
            <person name="Melo I.S."/>
            <person name="Favaro L.C.L."/>
        </authorList>
    </citation>
    <scope>NUCLEOTIDE SEQUENCE [LARGE SCALE GENOMIC DNA]</scope>
    <source>
        <strain evidence="3 4">CCMA-1212</strain>
    </source>
</reference>
<feature type="compositionally biased region" description="Basic and acidic residues" evidence="1">
    <location>
        <begin position="15"/>
        <end position="25"/>
    </location>
</feature>
<dbReference type="SMART" id="SM00220">
    <property type="entry name" value="S_TKc"/>
    <property type="match status" value="1"/>
</dbReference>